<dbReference type="InterPro" id="IPR013325">
    <property type="entry name" value="RNA_pol_sigma_r2"/>
</dbReference>
<dbReference type="PANTHER" id="PTHR43133:SF46">
    <property type="entry name" value="RNA POLYMERASE SIGMA-70 FACTOR ECF SUBFAMILY"/>
    <property type="match status" value="1"/>
</dbReference>
<reference evidence="8" key="1">
    <citation type="submission" date="2022-09" db="EMBL/GenBank/DDBJ databases">
        <title>Comparative genomics and taxonomic characterization of three novel marine species of genus Reichenbachiella exhibiting antioxidant and polysaccharide degradation activities.</title>
        <authorList>
            <person name="Muhammad N."/>
            <person name="Lee Y.-J."/>
            <person name="Ko J."/>
            <person name="Kim S.-G."/>
        </authorList>
    </citation>
    <scope>NUCLEOTIDE SEQUENCE</scope>
    <source>
        <strain evidence="8">BKB1-1</strain>
    </source>
</reference>
<evidence type="ECO:0000256" key="4">
    <source>
        <dbReference type="ARBA" id="ARBA00023163"/>
    </source>
</evidence>
<dbReference type="Pfam" id="PF04542">
    <property type="entry name" value="Sigma70_r2"/>
    <property type="match status" value="1"/>
</dbReference>
<gene>
    <name evidence="8" type="ORF">N6H18_12200</name>
</gene>
<dbReference type="RefSeq" id="WP_262308556.1">
    <property type="nucleotide sequence ID" value="NZ_CP106679.1"/>
</dbReference>
<dbReference type="SUPFAM" id="SSF88659">
    <property type="entry name" value="Sigma3 and sigma4 domains of RNA polymerase sigma factors"/>
    <property type="match status" value="1"/>
</dbReference>
<dbReference type="InterPro" id="IPR036388">
    <property type="entry name" value="WH-like_DNA-bd_sf"/>
</dbReference>
<keyword evidence="2" id="KW-0805">Transcription regulation</keyword>
<dbReference type="InterPro" id="IPR013324">
    <property type="entry name" value="RNA_pol_sigma_r3/r4-like"/>
</dbReference>
<evidence type="ECO:0000256" key="3">
    <source>
        <dbReference type="ARBA" id="ARBA00023082"/>
    </source>
</evidence>
<feature type="domain" description="RNA polymerase sigma factor 70 region 4 type 2" evidence="7">
    <location>
        <begin position="122"/>
        <end position="174"/>
    </location>
</feature>
<dbReference type="InterPro" id="IPR007627">
    <property type="entry name" value="RNA_pol_sigma70_r2"/>
</dbReference>
<keyword evidence="9" id="KW-1185">Reference proteome</keyword>
<evidence type="ECO:0000256" key="1">
    <source>
        <dbReference type="ARBA" id="ARBA00010641"/>
    </source>
</evidence>
<evidence type="ECO:0000313" key="9">
    <source>
        <dbReference type="Proteomes" id="UP001065174"/>
    </source>
</evidence>
<keyword evidence="3" id="KW-0731">Sigma factor</keyword>
<comment type="similarity">
    <text evidence="1">Belongs to the sigma-70 factor family. ECF subfamily.</text>
</comment>
<dbReference type="SUPFAM" id="SSF88946">
    <property type="entry name" value="Sigma2 domain of RNA polymerase sigma factors"/>
    <property type="match status" value="1"/>
</dbReference>
<evidence type="ECO:0000259" key="6">
    <source>
        <dbReference type="Pfam" id="PF04542"/>
    </source>
</evidence>
<dbReference type="InterPro" id="IPR039425">
    <property type="entry name" value="RNA_pol_sigma-70-like"/>
</dbReference>
<dbReference type="CDD" id="cd06171">
    <property type="entry name" value="Sigma70_r4"/>
    <property type="match status" value="1"/>
</dbReference>
<keyword evidence="5" id="KW-0175">Coiled coil</keyword>
<feature type="coiled-coil region" evidence="5">
    <location>
        <begin position="164"/>
        <end position="191"/>
    </location>
</feature>
<dbReference type="PANTHER" id="PTHR43133">
    <property type="entry name" value="RNA POLYMERASE ECF-TYPE SIGMA FACTO"/>
    <property type="match status" value="1"/>
</dbReference>
<evidence type="ECO:0000256" key="2">
    <source>
        <dbReference type="ARBA" id="ARBA00023015"/>
    </source>
</evidence>
<dbReference type="Gene3D" id="1.10.10.10">
    <property type="entry name" value="Winged helix-like DNA-binding domain superfamily/Winged helix DNA-binding domain"/>
    <property type="match status" value="1"/>
</dbReference>
<dbReference type="Pfam" id="PF08281">
    <property type="entry name" value="Sigma70_r4_2"/>
    <property type="match status" value="1"/>
</dbReference>
<name>A0ABY6CKS4_9BACT</name>
<proteinExistence type="inferred from homology"/>
<dbReference type="InterPro" id="IPR014284">
    <property type="entry name" value="RNA_pol_sigma-70_dom"/>
</dbReference>
<dbReference type="EMBL" id="CP106679">
    <property type="protein sequence ID" value="UXP31112.1"/>
    <property type="molecule type" value="Genomic_DNA"/>
</dbReference>
<accession>A0ABY6CKS4</accession>
<evidence type="ECO:0000313" key="8">
    <source>
        <dbReference type="EMBL" id="UXP31112.1"/>
    </source>
</evidence>
<evidence type="ECO:0000256" key="5">
    <source>
        <dbReference type="SAM" id="Coils"/>
    </source>
</evidence>
<sequence>MTTNKHHILTDRELVALCKKGDKKGQRLLFEREARVMLTVCKRYIGDESTAEELMLIAFMKVFDKMDQFKSEGSLQGWIRRIMVTTCLEWIRKNKALYKEVDLQDVDHQIDYEAATTSLEIDDLMHMVLELPQGYRMIFNMYAIEGFSHQEIANELGISINTSKSQLSRARKLLQEKIERQENYLKLVRRDNGS</sequence>
<dbReference type="NCBIfam" id="TIGR02937">
    <property type="entry name" value="sigma70-ECF"/>
    <property type="match status" value="1"/>
</dbReference>
<feature type="domain" description="RNA polymerase sigma-70 region 2" evidence="6">
    <location>
        <begin position="29"/>
        <end position="95"/>
    </location>
</feature>
<dbReference type="Proteomes" id="UP001065174">
    <property type="component" value="Chromosome"/>
</dbReference>
<dbReference type="InterPro" id="IPR013249">
    <property type="entry name" value="RNA_pol_sigma70_r4_t2"/>
</dbReference>
<protein>
    <submittedName>
        <fullName evidence="8">RNA polymerase sigma factor</fullName>
    </submittedName>
</protein>
<keyword evidence="4" id="KW-0804">Transcription</keyword>
<organism evidence="8 9">
    <name type="scientific">Reichenbachiella agarivorans</name>
    <dbReference type="NCBI Taxonomy" id="2979464"/>
    <lineage>
        <taxon>Bacteria</taxon>
        <taxon>Pseudomonadati</taxon>
        <taxon>Bacteroidota</taxon>
        <taxon>Cytophagia</taxon>
        <taxon>Cytophagales</taxon>
        <taxon>Reichenbachiellaceae</taxon>
        <taxon>Reichenbachiella</taxon>
    </lineage>
</organism>
<evidence type="ECO:0000259" key="7">
    <source>
        <dbReference type="Pfam" id="PF08281"/>
    </source>
</evidence>
<dbReference type="Gene3D" id="1.10.1740.10">
    <property type="match status" value="1"/>
</dbReference>